<dbReference type="PATRIC" id="fig|765913.3.peg.1370"/>
<dbReference type="InterPro" id="IPR050315">
    <property type="entry name" value="FAD-oxidoreductase_2"/>
</dbReference>
<dbReference type="RefSeq" id="WP_007040056.1">
    <property type="nucleotide sequence ID" value="NZ_AFWT01000007.1"/>
</dbReference>
<dbReference type="InterPro" id="IPR027477">
    <property type="entry name" value="Succ_DH/fumarate_Rdtase_cat_sf"/>
</dbReference>
<evidence type="ECO:0000256" key="1">
    <source>
        <dbReference type="ARBA" id="ARBA00001974"/>
    </source>
</evidence>
<dbReference type="SUPFAM" id="SSF56425">
    <property type="entry name" value="Succinate dehydrogenase/fumarate reductase flavoprotein, catalytic domain"/>
    <property type="match status" value="1"/>
</dbReference>
<dbReference type="Gene3D" id="3.50.50.60">
    <property type="entry name" value="FAD/NAD(P)-binding domain"/>
    <property type="match status" value="1"/>
</dbReference>
<dbReference type="Gene3D" id="3.90.700.10">
    <property type="entry name" value="Succinate dehydrogenase/fumarate reductase flavoprotein, catalytic domain"/>
    <property type="match status" value="1"/>
</dbReference>
<evidence type="ECO:0000259" key="5">
    <source>
        <dbReference type="Pfam" id="PF00890"/>
    </source>
</evidence>
<dbReference type="InterPro" id="IPR003953">
    <property type="entry name" value="FAD-dep_OxRdtase_2_FAD-bd"/>
</dbReference>
<evidence type="ECO:0000313" key="7">
    <source>
        <dbReference type="Proteomes" id="UP000004200"/>
    </source>
</evidence>
<keyword evidence="7" id="KW-1185">Reference proteome</keyword>
<dbReference type="Pfam" id="PF00890">
    <property type="entry name" value="FAD_binding_2"/>
    <property type="match status" value="1"/>
</dbReference>
<evidence type="ECO:0000256" key="3">
    <source>
        <dbReference type="ARBA" id="ARBA00022827"/>
    </source>
</evidence>
<evidence type="ECO:0000256" key="4">
    <source>
        <dbReference type="ARBA" id="ARBA00023002"/>
    </source>
</evidence>
<evidence type="ECO:0000256" key="2">
    <source>
        <dbReference type="ARBA" id="ARBA00022630"/>
    </source>
</evidence>
<name>G2DYY3_9GAMM</name>
<keyword evidence="4" id="KW-0560">Oxidoreductase</keyword>
<keyword evidence="2" id="KW-0285">Flavoprotein</keyword>
<dbReference type="AlphaFoldDB" id="G2DYY3"/>
<dbReference type="NCBIfam" id="TIGR02485">
    <property type="entry name" value="CobZ_N-term"/>
    <property type="match status" value="1"/>
</dbReference>
<dbReference type="EMBL" id="AFWT01000007">
    <property type="protein sequence ID" value="EGV32492.1"/>
    <property type="molecule type" value="Genomic_DNA"/>
</dbReference>
<dbReference type="PANTHER" id="PTHR43400:SF7">
    <property type="entry name" value="FAD-DEPENDENT OXIDOREDUCTASE 2 FAD BINDING DOMAIN-CONTAINING PROTEIN"/>
    <property type="match status" value="1"/>
</dbReference>
<proteinExistence type="predicted"/>
<dbReference type="PANTHER" id="PTHR43400">
    <property type="entry name" value="FUMARATE REDUCTASE"/>
    <property type="match status" value="1"/>
</dbReference>
<comment type="caution">
    <text evidence="6">The sequence shown here is derived from an EMBL/GenBank/DDBJ whole genome shotgun (WGS) entry which is preliminary data.</text>
</comment>
<organism evidence="6 7">
    <name type="scientific">Thiorhodococcus drewsii AZ1</name>
    <dbReference type="NCBI Taxonomy" id="765913"/>
    <lineage>
        <taxon>Bacteria</taxon>
        <taxon>Pseudomonadati</taxon>
        <taxon>Pseudomonadota</taxon>
        <taxon>Gammaproteobacteria</taxon>
        <taxon>Chromatiales</taxon>
        <taxon>Chromatiaceae</taxon>
        <taxon>Thiorhodococcus</taxon>
    </lineage>
</organism>
<dbReference type="NCBIfam" id="NF006130">
    <property type="entry name" value="PRK08274.1"/>
    <property type="match status" value="1"/>
</dbReference>
<protein>
    <submittedName>
        <fullName evidence="6">Precorrin 3B synthase CobZ</fullName>
    </submittedName>
</protein>
<dbReference type="eggNOG" id="COG1053">
    <property type="taxonomic scope" value="Bacteria"/>
</dbReference>
<keyword evidence="3" id="KW-0274">FAD</keyword>
<dbReference type="GO" id="GO:0016491">
    <property type="term" value="F:oxidoreductase activity"/>
    <property type="evidence" value="ECO:0007669"/>
    <property type="project" value="UniProtKB-KW"/>
</dbReference>
<gene>
    <name evidence="6" type="ORF">ThidrDRAFT_1342</name>
</gene>
<dbReference type="Proteomes" id="UP000004200">
    <property type="component" value="Unassembled WGS sequence"/>
</dbReference>
<dbReference type="InterPro" id="IPR036188">
    <property type="entry name" value="FAD/NAD-bd_sf"/>
</dbReference>
<feature type="domain" description="FAD-dependent oxidoreductase 2 FAD-binding" evidence="5">
    <location>
        <begin position="5"/>
        <end position="425"/>
    </location>
</feature>
<dbReference type="InterPro" id="IPR012831">
    <property type="entry name" value="CobZ"/>
</dbReference>
<reference evidence="6 7" key="1">
    <citation type="submission" date="2011-06" db="EMBL/GenBank/DDBJ databases">
        <title>The draft genome of Thiorhodococcus drewsii AZ1.</title>
        <authorList>
            <consortium name="US DOE Joint Genome Institute (JGI-PGF)"/>
            <person name="Lucas S."/>
            <person name="Han J."/>
            <person name="Lapidus A."/>
            <person name="Cheng J.-F."/>
            <person name="Goodwin L."/>
            <person name="Pitluck S."/>
            <person name="Peters L."/>
            <person name="Land M.L."/>
            <person name="Hauser L."/>
            <person name="Vogl K."/>
            <person name="Liu Z."/>
            <person name="Imhoff J."/>
            <person name="Thiel V."/>
            <person name="Frigaard N.-U."/>
            <person name="Bryant D.A."/>
            <person name="Woyke T.J."/>
        </authorList>
    </citation>
    <scope>NUCLEOTIDE SEQUENCE [LARGE SCALE GENOMIC DNA]</scope>
    <source>
        <strain evidence="6 7">AZ1</strain>
    </source>
</reference>
<dbReference type="OrthoDB" id="9813348at2"/>
<comment type="cofactor">
    <cofactor evidence="1">
        <name>FAD</name>
        <dbReference type="ChEBI" id="CHEBI:57692"/>
    </cofactor>
</comment>
<sequence length="460" mass="49055">MHRPDVLIIGGGTAALCAAIAARRAGASVLLAEAAPRTLRGGNTRHSRNLRFMHESSTPLSSGIYPEQDFRSDLDRATGASGDPALSQLLVRASADATDWLSEAGVHFQPTAGGLLPVSRRTAFLLGGGMSMLNALYTTAERLGVEIRYGCAVGDLRIGAQRLEQVQLMEDGAGHWIEPRASVACCGGAQANRDWLRRHWDSAADGFLNRGTPFATGGVLESLFAQGARRVGDPTTAYLVAVDARSPADDGGIVTRIRCMPSGIVVDRHGRRFRDEGGDTASTRYAVWGQRLAHCPDQIAYLILDARALRSAPPSLYPPIQADSLASLAERLKLPPSVLAATLADYNAATEPGEDAQDPVGWHTRDLDPPKTAYALPLTELPFAAYPMRPGITFTYEGVAVDRYARVLREDGDAIPNLFAAGMIMAPNIVPRGYVSGLALTIGIVFGRIAGIEAARHALQ</sequence>
<accession>G2DYY3</accession>
<dbReference type="SUPFAM" id="SSF51905">
    <property type="entry name" value="FAD/NAD(P)-binding domain"/>
    <property type="match status" value="1"/>
</dbReference>
<evidence type="ECO:0000313" key="6">
    <source>
        <dbReference type="EMBL" id="EGV32492.1"/>
    </source>
</evidence>
<dbReference type="STRING" id="765913.ThidrDRAFT_1342"/>